<dbReference type="GO" id="GO:0016853">
    <property type="term" value="F:isomerase activity"/>
    <property type="evidence" value="ECO:0007669"/>
    <property type="project" value="UniProtKB-KW"/>
</dbReference>
<reference evidence="3" key="1">
    <citation type="submission" date="2023-09" db="EMBL/GenBank/DDBJ databases">
        <title>Paucibacter sp. APW11 Genome sequencing and assembly.</title>
        <authorList>
            <person name="Kim I."/>
        </authorList>
    </citation>
    <scope>NUCLEOTIDE SEQUENCE</scope>
    <source>
        <strain evidence="3">APW11</strain>
    </source>
</reference>
<name>A0ABU3PA62_9BURK</name>
<organism evidence="3 4">
    <name type="scientific">Roseateles aquae</name>
    <dbReference type="NCBI Taxonomy" id="3077235"/>
    <lineage>
        <taxon>Bacteria</taxon>
        <taxon>Pseudomonadati</taxon>
        <taxon>Pseudomonadota</taxon>
        <taxon>Betaproteobacteria</taxon>
        <taxon>Burkholderiales</taxon>
        <taxon>Sphaerotilaceae</taxon>
        <taxon>Roseateles</taxon>
    </lineage>
</organism>
<keyword evidence="4" id="KW-1185">Reference proteome</keyword>
<proteinExistence type="predicted"/>
<evidence type="ECO:0000259" key="2">
    <source>
        <dbReference type="Pfam" id="PF16036"/>
    </source>
</evidence>
<comment type="caution">
    <text evidence="3">The sequence shown here is derived from an EMBL/GenBank/DDBJ whole genome shotgun (WGS) entry which is preliminary data.</text>
</comment>
<evidence type="ECO:0000313" key="3">
    <source>
        <dbReference type="EMBL" id="MDT8999466.1"/>
    </source>
</evidence>
<feature type="signal peptide" evidence="1">
    <location>
        <begin position="1"/>
        <end position="23"/>
    </location>
</feature>
<feature type="chain" id="PRO_5045292279" evidence="1">
    <location>
        <begin position="24"/>
        <end position="183"/>
    </location>
</feature>
<evidence type="ECO:0000313" key="4">
    <source>
        <dbReference type="Proteomes" id="UP001246372"/>
    </source>
</evidence>
<protein>
    <submittedName>
        <fullName evidence="3">Chalcone isomerase family protein</fullName>
    </submittedName>
</protein>
<dbReference type="Pfam" id="PF16036">
    <property type="entry name" value="Chalcone_3"/>
    <property type="match status" value="1"/>
</dbReference>
<accession>A0ABU3PA62</accession>
<dbReference type="InterPro" id="IPR016087">
    <property type="entry name" value="Chalcone_isomerase"/>
</dbReference>
<keyword evidence="1" id="KW-0732">Signal</keyword>
<gene>
    <name evidence="3" type="ORF">RQP53_09325</name>
</gene>
<evidence type="ECO:0000256" key="1">
    <source>
        <dbReference type="SAM" id="SignalP"/>
    </source>
</evidence>
<sequence length="183" mass="20780">MDRRRRHLLCASALLGAPVAAWAQARPTPPELEGYQLQGEARMRFLGLSLYDIRLWTPAGPVRADSWPQQALALELQYLRSFEGLQIARRSLSEMQRQAPLPPAQQQSWLAEMQASFPDVQAGDRLTGCHEPGQGTRFYANGRERRRIADAEFSRLFFGIWLAPQTSEPALRQALLEPGRDRR</sequence>
<dbReference type="RefSeq" id="WP_315650030.1">
    <property type="nucleotide sequence ID" value="NZ_JAVXZY010000003.1"/>
</dbReference>
<dbReference type="EMBL" id="JAVXZY010000003">
    <property type="protein sequence ID" value="MDT8999466.1"/>
    <property type="molecule type" value="Genomic_DNA"/>
</dbReference>
<keyword evidence="3" id="KW-0413">Isomerase</keyword>
<feature type="domain" description="Chalcone isomerase" evidence="2">
    <location>
        <begin position="36"/>
        <end position="176"/>
    </location>
</feature>
<dbReference type="Proteomes" id="UP001246372">
    <property type="component" value="Unassembled WGS sequence"/>
</dbReference>